<gene>
    <name evidence="1" type="ORF">HMPREF3208_01306</name>
</gene>
<evidence type="ECO:0000313" key="2">
    <source>
        <dbReference type="Proteomes" id="UP000070687"/>
    </source>
</evidence>
<protein>
    <submittedName>
        <fullName evidence="1">Toxin-antitoxin system, toxin component, HicA family</fullName>
    </submittedName>
</protein>
<dbReference type="AlphaFoldDB" id="A0A133NRN9"/>
<dbReference type="EMBL" id="LRQB01000085">
    <property type="protein sequence ID" value="KXA18949.1"/>
    <property type="molecule type" value="Genomic_DNA"/>
</dbReference>
<dbReference type="OrthoDB" id="9799039at2"/>
<comment type="caution">
    <text evidence="1">The sequence shown here is derived from an EMBL/GenBank/DDBJ whole genome shotgun (WGS) entry which is preliminary data.</text>
</comment>
<name>A0A133NRN9_GARVA</name>
<dbReference type="PATRIC" id="fig|2702.100.peg.1289"/>
<accession>A0A133NRN9</accession>
<proteinExistence type="predicted"/>
<evidence type="ECO:0000313" key="1">
    <source>
        <dbReference type="EMBL" id="KXA18949.1"/>
    </source>
</evidence>
<sequence length="81" mass="9609">MQCLFTELINRHILICVKRKELEKRLNQLARSINKQITWTEDGNHSKVCIGEFATTIPRHNEINELTARSIIRYFERNLQA</sequence>
<organism evidence="1 2">
    <name type="scientific">Gardnerella vaginalis</name>
    <dbReference type="NCBI Taxonomy" id="2702"/>
    <lineage>
        <taxon>Bacteria</taxon>
        <taxon>Bacillati</taxon>
        <taxon>Actinomycetota</taxon>
        <taxon>Actinomycetes</taxon>
        <taxon>Bifidobacteriales</taxon>
        <taxon>Bifidobacteriaceae</taxon>
        <taxon>Gardnerella</taxon>
    </lineage>
</organism>
<reference evidence="1 2" key="1">
    <citation type="submission" date="2016-01" db="EMBL/GenBank/DDBJ databases">
        <authorList>
            <person name="Oliw E.H."/>
        </authorList>
    </citation>
    <scope>NUCLEOTIDE SEQUENCE [LARGE SCALE GENOMIC DNA]</scope>
    <source>
        <strain evidence="1 2">PSS_7772B</strain>
    </source>
</reference>
<dbReference type="Proteomes" id="UP000070687">
    <property type="component" value="Unassembled WGS sequence"/>
</dbReference>